<evidence type="ECO:0000313" key="1">
    <source>
        <dbReference type="EMBL" id="MPM66611.1"/>
    </source>
</evidence>
<organism evidence="1">
    <name type="scientific">bioreactor metagenome</name>
    <dbReference type="NCBI Taxonomy" id="1076179"/>
    <lineage>
        <taxon>unclassified sequences</taxon>
        <taxon>metagenomes</taxon>
        <taxon>ecological metagenomes</taxon>
    </lineage>
</organism>
<reference evidence="1" key="1">
    <citation type="submission" date="2019-08" db="EMBL/GenBank/DDBJ databases">
        <authorList>
            <person name="Kucharzyk K."/>
            <person name="Murdoch R.W."/>
            <person name="Higgins S."/>
            <person name="Loffler F."/>
        </authorList>
    </citation>
    <scope>NUCLEOTIDE SEQUENCE</scope>
</reference>
<comment type="caution">
    <text evidence="1">The sequence shown here is derived from an EMBL/GenBank/DDBJ whole genome shotgun (WGS) entry which is preliminary data.</text>
</comment>
<proteinExistence type="predicted"/>
<dbReference type="AlphaFoldDB" id="A0A645BPV1"/>
<protein>
    <submittedName>
        <fullName evidence="1">Uncharacterized protein</fullName>
    </submittedName>
</protein>
<name>A0A645BPV1_9ZZZZ</name>
<dbReference type="EMBL" id="VSSQ01021191">
    <property type="protein sequence ID" value="MPM66611.1"/>
    <property type="molecule type" value="Genomic_DNA"/>
</dbReference>
<gene>
    <name evidence="1" type="ORF">SDC9_113521</name>
</gene>
<accession>A0A645BPV1</accession>
<sequence length="358" mass="38501">MIDGLAQIVEQARPLRQDDIRPDLRGQQAGHMGHLDGVVQNILPVAGTVFLPPQELNELGMQAVHVGLEHCPLALRLDGGVHLALGLFHHFLDAGGVNAAVDDELFQRQPGNFPAHRVETGDRDGLGGVVNDEIYAGHGFQGANVAAFAANNAALHLVIGQGNHRDGCFGDMVGGAALNGQGNDFSGAGVGLFLKPVLNFLNLHGRFVGYLGLQLGNEIGLGLLGRKARDPFQQLQLAALYGIHLNAGFLQLGEPVGQVFFLLFDGFQLPVQVFFLLLEPALLLGQVGAAFPDFTLVFVAGLKDFFLCFYQRFPLFAFGALDGFVDDSLGFLLGTGDLFFRDPLPILDSQRKPYEKPD</sequence>